<dbReference type="GO" id="GO:0016790">
    <property type="term" value="F:thiolester hydrolase activity"/>
    <property type="evidence" value="ECO:0007669"/>
    <property type="project" value="UniProtKB-ARBA"/>
</dbReference>
<dbReference type="RefSeq" id="WP_142491823.1">
    <property type="nucleotide sequence ID" value="NZ_FXTO01000002.1"/>
</dbReference>
<reference evidence="2 3" key="1">
    <citation type="submission" date="2017-05" db="EMBL/GenBank/DDBJ databases">
        <authorList>
            <person name="Varghese N."/>
            <person name="Submissions S."/>
        </authorList>
    </citation>
    <scope>NUCLEOTIDE SEQUENCE [LARGE SCALE GENOMIC DNA]</scope>
    <source>
        <strain evidence="2 3">DSM 29506</strain>
    </source>
</reference>
<protein>
    <submittedName>
        <fullName evidence="2">4-hydroxybenzoyl-CoA thioesterase</fullName>
    </submittedName>
</protein>
<accession>A0A521B2F3</accession>
<dbReference type="Proteomes" id="UP000316030">
    <property type="component" value="Unassembled WGS sequence"/>
</dbReference>
<sequence>MIHTYHVPITFGDCDPAGIVFYPNSFRWIDASFHDYLRQFGGHGAICAKLGGTGLGLVDSGAQFRYPMRDGDMLMIGITALDWGRKTLTVSYEAHIGDKLAFTGKEVRCLFIPTKDGLIAGDMEQVRAIVEG</sequence>
<organism evidence="2 3">
    <name type="scientific">Thalassovita litoralis</name>
    <dbReference type="NCBI Taxonomy" id="1010611"/>
    <lineage>
        <taxon>Bacteria</taxon>
        <taxon>Pseudomonadati</taxon>
        <taxon>Pseudomonadota</taxon>
        <taxon>Alphaproteobacteria</taxon>
        <taxon>Rhodobacterales</taxon>
        <taxon>Roseobacteraceae</taxon>
        <taxon>Thalassovita</taxon>
    </lineage>
</organism>
<dbReference type="SUPFAM" id="SSF54637">
    <property type="entry name" value="Thioesterase/thiol ester dehydrase-isomerase"/>
    <property type="match status" value="1"/>
</dbReference>
<dbReference type="InterPro" id="IPR029069">
    <property type="entry name" value="HotDog_dom_sf"/>
</dbReference>
<gene>
    <name evidence="2" type="ORF">SAMN06265173_10248</name>
</gene>
<dbReference type="CDD" id="cd00586">
    <property type="entry name" value="4HBT"/>
    <property type="match status" value="1"/>
</dbReference>
<dbReference type="Gene3D" id="3.10.129.10">
    <property type="entry name" value="Hotdog Thioesterase"/>
    <property type="match status" value="1"/>
</dbReference>
<evidence type="ECO:0000259" key="1">
    <source>
        <dbReference type="Pfam" id="PF03061"/>
    </source>
</evidence>
<proteinExistence type="predicted"/>
<evidence type="ECO:0000313" key="3">
    <source>
        <dbReference type="Proteomes" id="UP000316030"/>
    </source>
</evidence>
<dbReference type="EMBL" id="FXTO01000002">
    <property type="protein sequence ID" value="SMO41282.1"/>
    <property type="molecule type" value="Genomic_DNA"/>
</dbReference>
<dbReference type="AlphaFoldDB" id="A0A521B2F3"/>
<name>A0A521B2F3_9RHOB</name>
<keyword evidence="3" id="KW-1185">Reference proteome</keyword>
<dbReference type="InterPro" id="IPR006683">
    <property type="entry name" value="Thioestr_dom"/>
</dbReference>
<dbReference type="Pfam" id="PF03061">
    <property type="entry name" value="4HBT"/>
    <property type="match status" value="1"/>
</dbReference>
<feature type="domain" description="Thioesterase" evidence="1">
    <location>
        <begin position="18"/>
        <end position="98"/>
    </location>
</feature>
<evidence type="ECO:0000313" key="2">
    <source>
        <dbReference type="EMBL" id="SMO41282.1"/>
    </source>
</evidence>
<dbReference type="OrthoDB" id="7204167at2"/>